<gene>
    <name evidence="1" type="ORF">HGA02_15685</name>
</gene>
<evidence type="ECO:0000313" key="2">
    <source>
        <dbReference type="Proteomes" id="UP000777774"/>
    </source>
</evidence>
<protein>
    <submittedName>
        <fullName evidence="1">Uncharacterized protein</fullName>
    </submittedName>
</protein>
<sequence>MAPVVDVYVWVASENRADALRRFLADHVDVEHPGDDRLPAVERAYVHGTPAPGDRELLADLARAPHDTAALTIYV</sequence>
<organism evidence="1 2">
    <name type="scientific">Cellulomonas septica</name>
    <dbReference type="NCBI Taxonomy" id="285080"/>
    <lineage>
        <taxon>Bacteria</taxon>
        <taxon>Bacillati</taxon>
        <taxon>Actinomycetota</taxon>
        <taxon>Actinomycetes</taxon>
        <taxon>Micrococcales</taxon>
        <taxon>Cellulomonadaceae</taxon>
        <taxon>Cellulomonas</taxon>
    </lineage>
</organism>
<reference evidence="1 2" key="1">
    <citation type="submission" date="2020-04" db="EMBL/GenBank/DDBJ databases">
        <title>MicrobeNet Type strains.</title>
        <authorList>
            <person name="Nicholson A.C."/>
        </authorList>
    </citation>
    <scope>NUCLEOTIDE SEQUENCE [LARGE SCALE GENOMIC DNA]</scope>
    <source>
        <strain evidence="1 2">ATCC BAA-787</strain>
    </source>
</reference>
<dbReference type="Proteomes" id="UP000777774">
    <property type="component" value="Unassembled WGS sequence"/>
</dbReference>
<proteinExistence type="predicted"/>
<dbReference type="RefSeq" id="WP_168680010.1">
    <property type="nucleotide sequence ID" value="NZ_JAAXOY010000500.1"/>
</dbReference>
<feature type="non-terminal residue" evidence="1">
    <location>
        <position position="75"/>
    </location>
</feature>
<dbReference type="EMBL" id="JAAXOY010000500">
    <property type="protein sequence ID" value="NKY40915.1"/>
    <property type="molecule type" value="Genomic_DNA"/>
</dbReference>
<accession>A0ABX1K2X2</accession>
<name>A0ABX1K2X2_9CELL</name>
<comment type="caution">
    <text evidence="1">The sequence shown here is derived from an EMBL/GenBank/DDBJ whole genome shotgun (WGS) entry which is preliminary data.</text>
</comment>
<evidence type="ECO:0000313" key="1">
    <source>
        <dbReference type="EMBL" id="NKY40915.1"/>
    </source>
</evidence>
<keyword evidence="2" id="KW-1185">Reference proteome</keyword>